<evidence type="ECO:0008006" key="4">
    <source>
        <dbReference type="Google" id="ProtNLM"/>
    </source>
</evidence>
<proteinExistence type="predicted"/>
<protein>
    <recommendedName>
        <fullName evidence="4">Tetratricopeptide repeat protein</fullName>
    </recommendedName>
</protein>
<evidence type="ECO:0000313" key="2">
    <source>
        <dbReference type="EMBL" id="OAH43185.1"/>
    </source>
</evidence>
<accession>A0A177JS79</accession>
<dbReference type="AlphaFoldDB" id="A0A177JS79"/>
<name>A0A177JS79_SPHYA</name>
<dbReference type="EMBL" id="LSTR01000036">
    <property type="protein sequence ID" value="OAH43185.1"/>
    <property type="molecule type" value="Genomic_DNA"/>
</dbReference>
<comment type="caution">
    <text evidence="2">The sequence shown here is derived from an EMBL/GenBank/DDBJ whole genome shotgun (WGS) entry which is preliminary data.</text>
</comment>
<dbReference type="Gene3D" id="1.25.40.10">
    <property type="entry name" value="Tetratricopeptide repeat domain"/>
    <property type="match status" value="1"/>
</dbReference>
<sequence>MKDDNSLVDLVANQPTSPSSPDAAAWLRSIESAILDALRVGAGDQIPSRLEKVGIAWPDHPRLLWLKALVLREMQTHEPALIAAERAAALAKDDPPAQALLAQLRYETGRNAAAQFAVARALAPGDMALVRGHAGALAAEGDIDAALALMTAALDDHPGWIEGQTYRATLRRLAGVGGRADEGFAEALGTEPHNLALHLARFHWLAKAKSWDDARAVLHDANRACGDAGALEVARLYLEAESGAAANRPDLFDGLADRPDPGLALARVRHALRCAAPERAVQIALAQLGSPSAPLFWPYLSIGWRLLGDDRAAWLDRPEQLIHAADIGLDTQELSDLADLLRTLHTATSPYPDQSVRGGTQTDRPLLFRHEPIIQRTRAAIEANVRDYIDRLPAAEPGHPLLGTPRGEVKFAGSWSVRLHAQGFHVTHTHPVGWISSALHVALPDPDAMGKEPSGWLRFGTPPSELGLDLPPYCEIEPKVGRLILFPSTLWHGTVPFADGQRLSIAFDIRPPRR</sequence>
<dbReference type="Pfam" id="PF13759">
    <property type="entry name" value="2OG-FeII_Oxy_5"/>
    <property type="match status" value="1"/>
</dbReference>
<dbReference type="InterPro" id="IPR012668">
    <property type="entry name" value="CHP02466"/>
</dbReference>
<dbReference type="InterPro" id="IPR011990">
    <property type="entry name" value="TPR-like_helical_dom_sf"/>
</dbReference>
<feature type="region of interest" description="Disordered" evidence="1">
    <location>
        <begin position="1"/>
        <end position="22"/>
    </location>
</feature>
<dbReference type="Proteomes" id="UP000077262">
    <property type="component" value="Unassembled WGS sequence"/>
</dbReference>
<dbReference type="Gene3D" id="2.60.120.620">
    <property type="entry name" value="q2cbj1_9rhob like domain"/>
    <property type="match status" value="1"/>
</dbReference>
<reference evidence="2 3" key="1">
    <citation type="submission" date="2016-02" db="EMBL/GenBank/DDBJ databases">
        <authorList>
            <person name="Wen L."/>
            <person name="He K."/>
            <person name="Yang H."/>
        </authorList>
    </citation>
    <scope>NUCLEOTIDE SEQUENCE [LARGE SCALE GENOMIC DNA]</scope>
    <source>
        <strain evidence="2 3">CD09_2</strain>
    </source>
</reference>
<organism evidence="2 3">
    <name type="scientific">Sphingobium yanoikuyae</name>
    <name type="common">Sphingomonas yanoikuyae</name>
    <dbReference type="NCBI Taxonomy" id="13690"/>
    <lineage>
        <taxon>Bacteria</taxon>
        <taxon>Pseudomonadati</taxon>
        <taxon>Pseudomonadota</taxon>
        <taxon>Alphaproteobacteria</taxon>
        <taxon>Sphingomonadales</taxon>
        <taxon>Sphingomonadaceae</taxon>
        <taxon>Sphingobium</taxon>
    </lineage>
</organism>
<gene>
    <name evidence="2" type="ORF">AX777_16080</name>
</gene>
<dbReference type="OrthoDB" id="9783136at2"/>
<dbReference type="SUPFAM" id="SSF48452">
    <property type="entry name" value="TPR-like"/>
    <property type="match status" value="1"/>
</dbReference>
<dbReference type="RefSeq" id="WP_063976526.1">
    <property type="nucleotide sequence ID" value="NZ_LSTR01000036.1"/>
</dbReference>
<evidence type="ECO:0000256" key="1">
    <source>
        <dbReference type="SAM" id="MobiDB-lite"/>
    </source>
</evidence>
<evidence type="ECO:0000313" key="3">
    <source>
        <dbReference type="Proteomes" id="UP000077262"/>
    </source>
</evidence>